<feature type="compositionally biased region" description="Polar residues" evidence="1">
    <location>
        <begin position="137"/>
        <end position="148"/>
    </location>
</feature>
<keyword evidence="2" id="KW-0472">Membrane</keyword>
<evidence type="ECO:0000256" key="1">
    <source>
        <dbReference type="SAM" id="MobiDB-lite"/>
    </source>
</evidence>
<reference evidence="3 4" key="1">
    <citation type="submission" date="2023-03" db="EMBL/GenBank/DDBJ databases">
        <title>High-quality genome of Scylla paramamosain provides insights in environmental adaptation.</title>
        <authorList>
            <person name="Zhang L."/>
        </authorList>
    </citation>
    <scope>NUCLEOTIDE SEQUENCE [LARGE SCALE GENOMIC DNA]</scope>
    <source>
        <strain evidence="3">LZ_2023a</strain>
        <tissue evidence="3">Muscle</tissue>
    </source>
</reference>
<accession>A0AAW0UZE2</accession>
<protein>
    <submittedName>
        <fullName evidence="3">Uncharacterized protein</fullName>
    </submittedName>
</protein>
<dbReference type="Proteomes" id="UP001487740">
    <property type="component" value="Unassembled WGS sequence"/>
</dbReference>
<organism evidence="3 4">
    <name type="scientific">Scylla paramamosain</name>
    <name type="common">Mud crab</name>
    <dbReference type="NCBI Taxonomy" id="85552"/>
    <lineage>
        <taxon>Eukaryota</taxon>
        <taxon>Metazoa</taxon>
        <taxon>Ecdysozoa</taxon>
        <taxon>Arthropoda</taxon>
        <taxon>Crustacea</taxon>
        <taxon>Multicrustacea</taxon>
        <taxon>Malacostraca</taxon>
        <taxon>Eumalacostraca</taxon>
        <taxon>Eucarida</taxon>
        <taxon>Decapoda</taxon>
        <taxon>Pleocyemata</taxon>
        <taxon>Brachyura</taxon>
        <taxon>Eubrachyura</taxon>
        <taxon>Portunoidea</taxon>
        <taxon>Portunidae</taxon>
        <taxon>Portuninae</taxon>
        <taxon>Scylla</taxon>
    </lineage>
</organism>
<dbReference type="AlphaFoldDB" id="A0AAW0UZE2"/>
<proteinExistence type="predicted"/>
<evidence type="ECO:0000313" key="3">
    <source>
        <dbReference type="EMBL" id="KAK8404032.1"/>
    </source>
</evidence>
<dbReference type="EMBL" id="JARAKH010000005">
    <property type="protein sequence ID" value="KAK8404032.1"/>
    <property type="molecule type" value="Genomic_DNA"/>
</dbReference>
<name>A0AAW0UZE2_SCYPA</name>
<feature type="region of interest" description="Disordered" evidence="1">
    <location>
        <begin position="126"/>
        <end position="148"/>
    </location>
</feature>
<keyword evidence="2" id="KW-0812">Transmembrane</keyword>
<sequence>MTATEADTILPLAQEVYPATSVNDQNPMRTARIDTSTLISLLSKLDIMALGKAILLTAMFVLAFKLAWLLSKPKYYRRKRFSVTPWLAEVLPASWDDPDHSSPLFRSEDALGLVLRSLSQAAARYGTRREEGKEQAPLTSTWSVADSS</sequence>
<keyword evidence="2" id="KW-1133">Transmembrane helix</keyword>
<evidence type="ECO:0000256" key="2">
    <source>
        <dbReference type="SAM" id="Phobius"/>
    </source>
</evidence>
<gene>
    <name evidence="3" type="ORF">O3P69_000239</name>
</gene>
<evidence type="ECO:0000313" key="4">
    <source>
        <dbReference type="Proteomes" id="UP001487740"/>
    </source>
</evidence>
<feature type="transmembrane region" description="Helical" evidence="2">
    <location>
        <begin position="47"/>
        <end position="70"/>
    </location>
</feature>
<comment type="caution">
    <text evidence="3">The sequence shown here is derived from an EMBL/GenBank/DDBJ whole genome shotgun (WGS) entry which is preliminary data.</text>
</comment>
<keyword evidence="4" id="KW-1185">Reference proteome</keyword>